<dbReference type="PANTHER" id="PTHR30023">
    <property type="entry name" value="D-ALANYL-D-ALANINE CARBOXYPEPTIDASE"/>
    <property type="match status" value="1"/>
</dbReference>
<dbReference type="InterPro" id="IPR000667">
    <property type="entry name" value="Peptidase_S13"/>
</dbReference>
<dbReference type="InterPro" id="IPR012338">
    <property type="entry name" value="Beta-lactam/transpept-like"/>
</dbReference>
<dbReference type="Gene3D" id="3.40.710.10">
    <property type="entry name" value="DD-peptidase/beta-lactamase superfamily"/>
    <property type="match status" value="1"/>
</dbReference>
<evidence type="ECO:0000313" key="4">
    <source>
        <dbReference type="EMBL" id="GAA0486178.1"/>
    </source>
</evidence>
<sequence>MSSAVTRSRTRARTRSPLLGALSLLLAVGVTASGFAEAAPAGRHGDLDPRISTVMQKPEYRHARWGLFQQSLDTGQVTHAQNADEYFIPGSTAKLFSVSGTWDTLGSGHRFVTPVRAVGKRRGATLKGDLDLIAQGDLTLGGRTRANGTVAYTDLDHTYANDVPGATLTPQNPLAGIDRLARQVRASGLRKIDGDVVVDARLFRTDPGLDPAPTPMIVNDNVIDLLTTPGPRAGAPARLSWRPKVAPYRVTSSVRTVAAGRPSGIKVTTSADGTRIRLSGTIAAGAAPALRVSPVKDPNAFGRTALIEALERAGVDVRAKAAGPNPAGRLPHTYRGAPTVARYTSPPFEQYAKLVLKVSHNLGANLGICLMAVRAKSTDCADGFPVLAAFLDRAHVDRKAVQLADGRGGDPDDRATPRALAQILTYWHHSAEARRFREALPILGVDGSIAHSCRNCPARGKVFAKPGTFAGGDLLNDRLSIGAQNLAGYLETSKGHYDVFFVGANGASTQGTDTQGIFATMNDMADIAAYLQQGARRRP</sequence>
<dbReference type="NCBIfam" id="TIGR00666">
    <property type="entry name" value="PBP4"/>
    <property type="match status" value="1"/>
</dbReference>
<protein>
    <submittedName>
        <fullName evidence="4">D-alanyl-D-alanine carboxypeptidase/D-alanyl-D-alanine-endopeptidase</fullName>
    </submittedName>
</protein>
<feature type="signal peptide" evidence="3">
    <location>
        <begin position="1"/>
        <end position="38"/>
    </location>
</feature>
<dbReference type="Pfam" id="PF02113">
    <property type="entry name" value="Peptidase_S13"/>
    <property type="match status" value="1"/>
</dbReference>
<accession>A0ABN1AXW4</accession>
<keyword evidence="5" id="KW-1185">Reference proteome</keyword>
<comment type="similarity">
    <text evidence="1">Belongs to the peptidase S13 family.</text>
</comment>
<dbReference type="RefSeq" id="WP_344095668.1">
    <property type="nucleotide sequence ID" value="NZ_BAAAHB010000091.1"/>
</dbReference>
<dbReference type="Gene3D" id="3.50.80.20">
    <property type="entry name" value="D-Ala-D-Ala carboxypeptidase C, peptidase S13"/>
    <property type="match status" value="1"/>
</dbReference>
<evidence type="ECO:0000313" key="5">
    <source>
        <dbReference type="Proteomes" id="UP001499895"/>
    </source>
</evidence>
<keyword evidence="4" id="KW-0121">Carboxypeptidase</keyword>
<gene>
    <name evidence="4" type="primary">dacB_1</name>
    <name evidence="4" type="ORF">GCM10009544_54540</name>
</gene>
<name>A0ABN1AXW4_9ACTN</name>
<dbReference type="EMBL" id="BAAAHB010000091">
    <property type="protein sequence ID" value="GAA0486178.1"/>
    <property type="molecule type" value="Genomic_DNA"/>
</dbReference>
<dbReference type="PRINTS" id="PR00922">
    <property type="entry name" value="DADACBPTASE3"/>
</dbReference>
<evidence type="ECO:0000256" key="1">
    <source>
        <dbReference type="ARBA" id="ARBA00006096"/>
    </source>
</evidence>
<keyword evidence="3" id="KW-0732">Signal</keyword>
<keyword evidence="2" id="KW-0378">Hydrolase</keyword>
<evidence type="ECO:0000256" key="2">
    <source>
        <dbReference type="ARBA" id="ARBA00022801"/>
    </source>
</evidence>
<organism evidence="4 5">
    <name type="scientific">Streptomyces stramineus</name>
    <dbReference type="NCBI Taxonomy" id="173861"/>
    <lineage>
        <taxon>Bacteria</taxon>
        <taxon>Bacillati</taxon>
        <taxon>Actinomycetota</taxon>
        <taxon>Actinomycetes</taxon>
        <taxon>Kitasatosporales</taxon>
        <taxon>Streptomycetaceae</taxon>
        <taxon>Streptomyces</taxon>
    </lineage>
</organism>
<evidence type="ECO:0000256" key="3">
    <source>
        <dbReference type="SAM" id="SignalP"/>
    </source>
</evidence>
<dbReference type="Proteomes" id="UP001499895">
    <property type="component" value="Unassembled WGS sequence"/>
</dbReference>
<reference evidence="4 5" key="1">
    <citation type="journal article" date="2019" name="Int. J. Syst. Evol. Microbiol.">
        <title>The Global Catalogue of Microorganisms (GCM) 10K type strain sequencing project: providing services to taxonomists for standard genome sequencing and annotation.</title>
        <authorList>
            <consortium name="The Broad Institute Genomics Platform"/>
            <consortium name="The Broad Institute Genome Sequencing Center for Infectious Disease"/>
            <person name="Wu L."/>
            <person name="Ma J."/>
        </authorList>
    </citation>
    <scope>NUCLEOTIDE SEQUENCE [LARGE SCALE GENOMIC DNA]</scope>
    <source>
        <strain evidence="4 5">JCM 10649</strain>
    </source>
</reference>
<proteinExistence type="inferred from homology"/>
<dbReference type="PANTHER" id="PTHR30023:SF0">
    <property type="entry name" value="PENICILLIN-SENSITIVE CARBOXYPEPTIDASE A"/>
    <property type="match status" value="1"/>
</dbReference>
<feature type="chain" id="PRO_5045589644" evidence="3">
    <location>
        <begin position="39"/>
        <end position="539"/>
    </location>
</feature>
<comment type="caution">
    <text evidence="4">The sequence shown here is derived from an EMBL/GenBank/DDBJ whole genome shotgun (WGS) entry which is preliminary data.</text>
</comment>
<keyword evidence="4" id="KW-0645">Protease</keyword>
<dbReference type="GO" id="GO:0004180">
    <property type="term" value="F:carboxypeptidase activity"/>
    <property type="evidence" value="ECO:0007669"/>
    <property type="project" value="UniProtKB-KW"/>
</dbReference>
<dbReference type="SUPFAM" id="SSF56601">
    <property type="entry name" value="beta-lactamase/transpeptidase-like"/>
    <property type="match status" value="1"/>
</dbReference>